<accession>M7Y8F6</accession>
<proteinExistence type="predicted"/>
<dbReference type="AlphaFoldDB" id="M7Y8F6"/>
<evidence type="ECO:0000313" key="2">
    <source>
        <dbReference type="EMBL" id="EMS46298.1"/>
    </source>
</evidence>
<dbReference type="EMBL" id="KD275897">
    <property type="protein sequence ID" value="EMS46298.1"/>
    <property type="molecule type" value="Genomic_DNA"/>
</dbReference>
<feature type="compositionally biased region" description="Polar residues" evidence="1">
    <location>
        <begin position="1"/>
        <end position="10"/>
    </location>
</feature>
<feature type="region of interest" description="Disordered" evidence="1">
    <location>
        <begin position="1"/>
        <end position="27"/>
    </location>
</feature>
<name>M7Y8F6_TRIUA</name>
<protein>
    <submittedName>
        <fullName evidence="2">Uncharacterized protein</fullName>
    </submittedName>
</protein>
<reference evidence="2" key="1">
    <citation type="journal article" date="2013" name="Nature">
        <title>Draft genome of the wheat A-genome progenitor Triticum urartu.</title>
        <authorList>
            <person name="Ling H.Q."/>
            <person name="Zhao S."/>
            <person name="Liu D."/>
            <person name="Wang J."/>
            <person name="Sun H."/>
            <person name="Zhang C."/>
            <person name="Fan H."/>
            <person name="Li D."/>
            <person name="Dong L."/>
            <person name="Tao Y."/>
            <person name="Gao C."/>
            <person name="Wu H."/>
            <person name="Li Y."/>
            <person name="Cui Y."/>
            <person name="Guo X."/>
            <person name="Zheng S."/>
            <person name="Wang B."/>
            <person name="Yu K."/>
            <person name="Liang Q."/>
            <person name="Yang W."/>
            <person name="Lou X."/>
            <person name="Chen J."/>
            <person name="Feng M."/>
            <person name="Jian J."/>
            <person name="Zhang X."/>
            <person name="Luo G."/>
            <person name="Jiang Y."/>
            <person name="Liu J."/>
            <person name="Wang Z."/>
            <person name="Sha Y."/>
            <person name="Zhang B."/>
            <person name="Wu H."/>
            <person name="Tang D."/>
            <person name="Shen Q."/>
            <person name="Xue P."/>
            <person name="Zou S."/>
            <person name="Wang X."/>
            <person name="Liu X."/>
            <person name="Wang F."/>
            <person name="Yang Y."/>
            <person name="An X."/>
            <person name="Dong Z."/>
            <person name="Zhang K."/>
            <person name="Zhang X."/>
            <person name="Luo M.C."/>
            <person name="Dvorak J."/>
            <person name="Tong Y."/>
            <person name="Wang J."/>
            <person name="Yang H."/>
            <person name="Li Z."/>
            <person name="Wang D."/>
            <person name="Zhang A."/>
            <person name="Wang J."/>
        </authorList>
    </citation>
    <scope>NUCLEOTIDE SEQUENCE</scope>
</reference>
<evidence type="ECO:0000256" key="1">
    <source>
        <dbReference type="SAM" id="MobiDB-lite"/>
    </source>
</evidence>
<organism evidence="2">
    <name type="scientific">Triticum urartu</name>
    <name type="common">Red wild einkorn</name>
    <name type="synonym">Crithodium urartu</name>
    <dbReference type="NCBI Taxonomy" id="4572"/>
    <lineage>
        <taxon>Eukaryota</taxon>
        <taxon>Viridiplantae</taxon>
        <taxon>Streptophyta</taxon>
        <taxon>Embryophyta</taxon>
        <taxon>Tracheophyta</taxon>
        <taxon>Spermatophyta</taxon>
        <taxon>Magnoliopsida</taxon>
        <taxon>Liliopsida</taxon>
        <taxon>Poales</taxon>
        <taxon>Poaceae</taxon>
        <taxon>BOP clade</taxon>
        <taxon>Pooideae</taxon>
        <taxon>Triticodae</taxon>
        <taxon>Triticeae</taxon>
        <taxon>Triticinae</taxon>
        <taxon>Triticum</taxon>
    </lineage>
</organism>
<sequence>MLSRKGTLSTPFGPVNQAHKQLSDEGTNPIKEGDFVNTFECVSHDLKISSKKRCSTREAIGSKSVWSEFTGESFLRAEWRRATGKRTTSTDMMRDVHIHHYYLLKWIIQTANLFMVEGAMPAKSSNSCSGATWNDWVYDIGWQYNSYADDNFFLTRIQWLSVACVQLGTHHYWSLSSVYTKARREKKQAHISQHLLRGLLNLSFALKD</sequence>
<gene>
    <name evidence="2" type="ORF">TRIUR3_25700</name>
</gene>